<evidence type="ECO:0000313" key="8">
    <source>
        <dbReference type="Proteomes" id="UP000607197"/>
    </source>
</evidence>
<keyword evidence="5" id="KW-0482">Metalloprotease</keyword>
<accession>A0A830FCE7</accession>
<evidence type="ECO:0000256" key="2">
    <source>
        <dbReference type="ARBA" id="ARBA00022723"/>
    </source>
</evidence>
<evidence type="ECO:0000256" key="1">
    <source>
        <dbReference type="ARBA" id="ARBA00022670"/>
    </source>
</evidence>
<dbReference type="GO" id="GO:0008237">
    <property type="term" value="F:metallopeptidase activity"/>
    <property type="evidence" value="ECO:0007669"/>
    <property type="project" value="UniProtKB-KW"/>
</dbReference>
<dbReference type="EMBL" id="BMPG01000002">
    <property type="protein sequence ID" value="GGL60971.1"/>
    <property type="molecule type" value="Genomic_DNA"/>
</dbReference>
<gene>
    <name evidence="7" type="ORF">GCM10009039_18940</name>
</gene>
<dbReference type="InterPro" id="IPR028090">
    <property type="entry name" value="JAB_dom_prok"/>
</dbReference>
<proteinExistence type="predicted"/>
<name>A0A830FCE7_9EURY</name>
<keyword evidence="8" id="KW-1185">Reference proteome</keyword>
<keyword evidence="4" id="KW-0862">Zinc</keyword>
<evidence type="ECO:0000256" key="4">
    <source>
        <dbReference type="ARBA" id="ARBA00022833"/>
    </source>
</evidence>
<evidence type="ECO:0000313" key="7">
    <source>
        <dbReference type="EMBL" id="GGL60971.1"/>
    </source>
</evidence>
<evidence type="ECO:0000259" key="6">
    <source>
        <dbReference type="PROSITE" id="PS50249"/>
    </source>
</evidence>
<organism evidence="7 8">
    <name type="scientific">Halocalculus aciditolerans</name>
    <dbReference type="NCBI Taxonomy" id="1383812"/>
    <lineage>
        <taxon>Archaea</taxon>
        <taxon>Methanobacteriati</taxon>
        <taxon>Methanobacteriota</taxon>
        <taxon>Stenosarchaea group</taxon>
        <taxon>Halobacteria</taxon>
        <taxon>Halobacteriales</taxon>
        <taxon>Halobacteriaceae</taxon>
        <taxon>Halocalculus</taxon>
    </lineage>
</organism>
<dbReference type="GO" id="GO:0046872">
    <property type="term" value="F:metal ion binding"/>
    <property type="evidence" value="ECO:0007669"/>
    <property type="project" value="UniProtKB-KW"/>
</dbReference>
<comment type="caution">
    <text evidence="7">The sequence shown here is derived from an EMBL/GenBank/DDBJ whole genome shotgun (WGS) entry which is preliminary data.</text>
</comment>
<protein>
    <recommendedName>
        <fullName evidence="6">MPN domain-containing protein</fullName>
    </recommendedName>
</protein>
<keyword evidence="2" id="KW-0479">Metal-binding</keyword>
<dbReference type="GO" id="GO:0006508">
    <property type="term" value="P:proteolysis"/>
    <property type="evidence" value="ECO:0007669"/>
    <property type="project" value="UniProtKB-KW"/>
</dbReference>
<reference evidence="7" key="1">
    <citation type="journal article" date="2014" name="Int. J. Syst. Evol. Microbiol.">
        <title>Complete genome sequence of Corynebacterium casei LMG S-19264T (=DSM 44701T), isolated from a smear-ripened cheese.</title>
        <authorList>
            <consortium name="US DOE Joint Genome Institute (JGI-PGF)"/>
            <person name="Walter F."/>
            <person name="Albersmeier A."/>
            <person name="Kalinowski J."/>
            <person name="Ruckert C."/>
        </authorList>
    </citation>
    <scope>NUCLEOTIDE SEQUENCE</scope>
    <source>
        <strain evidence="7">JCM 19596</strain>
    </source>
</reference>
<reference evidence="7" key="2">
    <citation type="submission" date="2020-09" db="EMBL/GenBank/DDBJ databases">
        <authorList>
            <person name="Sun Q."/>
            <person name="Ohkuma M."/>
        </authorList>
    </citation>
    <scope>NUCLEOTIDE SEQUENCE</scope>
    <source>
        <strain evidence="7">JCM 19596</strain>
    </source>
</reference>
<dbReference type="Pfam" id="PF14464">
    <property type="entry name" value="Prok-JAB"/>
    <property type="match status" value="1"/>
</dbReference>
<sequence>MLFGSRPAALGIAEDTLEFALSAAADTHPNEYMGVMRGTPARELGVDEDGDIVTDVVFAPGTTSSPVQATMRSDLLPNDSHNVGSVHSHPNGVLRPSNQDVQTFGKGRAHIIIGAPYERDDWAAFDRKGEPRDFDVYDVSLPDPEEFFDFDQADIDAELEDR</sequence>
<feature type="domain" description="MPN" evidence="6">
    <location>
        <begin position="10"/>
        <end position="140"/>
    </location>
</feature>
<dbReference type="AlphaFoldDB" id="A0A830FCE7"/>
<dbReference type="InterPro" id="IPR037518">
    <property type="entry name" value="MPN"/>
</dbReference>
<dbReference type="Proteomes" id="UP000607197">
    <property type="component" value="Unassembled WGS sequence"/>
</dbReference>
<dbReference type="Gene3D" id="3.40.140.10">
    <property type="entry name" value="Cytidine Deaminase, domain 2"/>
    <property type="match status" value="1"/>
</dbReference>
<evidence type="ECO:0000256" key="5">
    <source>
        <dbReference type="ARBA" id="ARBA00023049"/>
    </source>
</evidence>
<keyword evidence="3" id="KW-0378">Hydrolase</keyword>
<evidence type="ECO:0000256" key="3">
    <source>
        <dbReference type="ARBA" id="ARBA00022801"/>
    </source>
</evidence>
<dbReference type="RefSeq" id="WP_188978287.1">
    <property type="nucleotide sequence ID" value="NZ_BMPG01000002.1"/>
</dbReference>
<dbReference type="OrthoDB" id="4612at2157"/>
<keyword evidence="1" id="KW-0645">Protease</keyword>
<dbReference type="SUPFAM" id="SSF102712">
    <property type="entry name" value="JAB1/MPN domain"/>
    <property type="match status" value="1"/>
</dbReference>
<dbReference type="PROSITE" id="PS50249">
    <property type="entry name" value="MPN"/>
    <property type="match status" value="1"/>
</dbReference>